<evidence type="ECO:0000256" key="1">
    <source>
        <dbReference type="PROSITE-ProRule" id="PRU01240"/>
    </source>
</evidence>
<evidence type="ECO:0000313" key="5">
    <source>
        <dbReference type="Proteomes" id="UP000078237"/>
    </source>
</evidence>
<sequence length="191" mass="20698">MAVPLGSPRDADSQPHLRHRPHLPDLGGPNSRNAFGIKAKSVAKAIEWAVRENVDVISMSFALSDDPDNEIKKKIELSEQKGIVMVYSAHDESSRIARAYPAVHRVSHPNSLLVIAACDEYGNILHDVEKDAEHGYNGYDYMLRGQNIPASVVLYIKSEENISGSSVATALAAGLCSLILTGDRLAQPGKT</sequence>
<protein>
    <submittedName>
        <fullName evidence="4">Halolysin</fullName>
    </submittedName>
</protein>
<evidence type="ECO:0000256" key="2">
    <source>
        <dbReference type="SAM" id="MobiDB-lite"/>
    </source>
</evidence>
<keyword evidence="5" id="KW-1185">Reference proteome</keyword>
<feature type="region of interest" description="Disordered" evidence="2">
    <location>
        <begin position="1"/>
        <end position="31"/>
    </location>
</feature>
<dbReference type="SUPFAM" id="SSF52743">
    <property type="entry name" value="Subtilisin-like"/>
    <property type="match status" value="1"/>
</dbReference>
<dbReference type="InterPro" id="IPR036852">
    <property type="entry name" value="Peptidase_S8/S53_dom_sf"/>
</dbReference>
<dbReference type="Gene3D" id="3.40.50.200">
    <property type="entry name" value="Peptidase S8/S53 domain"/>
    <property type="match status" value="1"/>
</dbReference>
<reference evidence="4 5" key="1">
    <citation type="journal article" date="2016" name="Genome Announc.">
        <title>Genome Sequence of Madurella mycetomatis mm55, Isolated from a Human Mycetoma Case in Sudan.</title>
        <authorList>
            <person name="Smit S."/>
            <person name="Derks M.F."/>
            <person name="Bervoets S."/>
            <person name="Fahal A."/>
            <person name="van Leeuwen W."/>
            <person name="van Belkum A."/>
            <person name="van de Sande W.W."/>
        </authorList>
    </citation>
    <scope>NUCLEOTIDE SEQUENCE [LARGE SCALE GENOMIC DNA]</scope>
    <source>
        <strain evidence="5">mm55</strain>
    </source>
</reference>
<dbReference type="OrthoDB" id="4589103at2759"/>
<name>A0A175VTV2_9PEZI</name>
<dbReference type="InterPro" id="IPR000209">
    <property type="entry name" value="Peptidase_S8/S53_dom"/>
</dbReference>
<proteinExistence type="inferred from homology"/>
<dbReference type="GO" id="GO:0004252">
    <property type="term" value="F:serine-type endopeptidase activity"/>
    <property type="evidence" value="ECO:0007669"/>
    <property type="project" value="InterPro"/>
</dbReference>
<evidence type="ECO:0000313" key="4">
    <source>
        <dbReference type="EMBL" id="KXX74813.1"/>
    </source>
</evidence>
<accession>A0A175VTV2</accession>
<comment type="similarity">
    <text evidence="1">Belongs to the peptidase S8 family.</text>
</comment>
<comment type="caution">
    <text evidence="1">Lacks conserved residue(s) required for the propagation of feature annotation.</text>
</comment>
<dbReference type="GO" id="GO:0006508">
    <property type="term" value="P:proteolysis"/>
    <property type="evidence" value="ECO:0007669"/>
    <property type="project" value="InterPro"/>
</dbReference>
<dbReference type="EMBL" id="LCTW02000318">
    <property type="protein sequence ID" value="KXX74813.1"/>
    <property type="molecule type" value="Genomic_DNA"/>
</dbReference>
<gene>
    <name evidence="4" type="ORF">MMYC01_208658</name>
</gene>
<dbReference type="PROSITE" id="PS51892">
    <property type="entry name" value="SUBTILASE"/>
    <property type="match status" value="1"/>
</dbReference>
<evidence type="ECO:0000259" key="3">
    <source>
        <dbReference type="Pfam" id="PF00082"/>
    </source>
</evidence>
<dbReference type="Proteomes" id="UP000078237">
    <property type="component" value="Unassembled WGS sequence"/>
</dbReference>
<organism evidence="4 5">
    <name type="scientific">Madurella mycetomatis</name>
    <dbReference type="NCBI Taxonomy" id="100816"/>
    <lineage>
        <taxon>Eukaryota</taxon>
        <taxon>Fungi</taxon>
        <taxon>Dikarya</taxon>
        <taxon>Ascomycota</taxon>
        <taxon>Pezizomycotina</taxon>
        <taxon>Sordariomycetes</taxon>
        <taxon>Sordariomycetidae</taxon>
        <taxon>Sordariales</taxon>
        <taxon>Sordariales incertae sedis</taxon>
        <taxon>Madurella</taxon>
    </lineage>
</organism>
<feature type="domain" description="Peptidase S8/S53" evidence="3">
    <location>
        <begin position="36"/>
        <end position="181"/>
    </location>
</feature>
<dbReference type="Pfam" id="PF00082">
    <property type="entry name" value="Peptidase_S8"/>
    <property type="match status" value="1"/>
</dbReference>
<dbReference type="AlphaFoldDB" id="A0A175VTV2"/>
<dbReference type="VEuPathDB" id="FungiDB:MMYC01_208658"/>
<dbReference type="STRING" id="100816.A0A175VTV2"/>
<comment type="caution">
    <text evidence="4">The sequence shown here is derived from an EMBL/GenBank/DDBJ whole genome shotgun (WGS) entry which is preliminary data.</text>
</comment>